<keyword evidence="1" id="KW-0812">Transmembrane</keyword>
<evidence type="ECO:0000313" key="2">
    <source>
        <dbReference type="EMBL" id="SBT16056.1"/>
    </source>
</evidence>
<protein>
    <recommendedName>
        <fullName evidence="6">DUF2878 domain-containing protein</fullName>
    </recommendedName>
</protein>
<proteinExistence type="predicted"/>
<evidence type="ECO:0000313" key="3">
    <source>
        <dbReference type="EMBL" id="SBT21104.1"/>
    </source>
</evidence>
<dbReference type="OrthoDB" id="21939at2"/>
<accession>A0A1C3JLM1</accession>
<evidence type="ECO:0000256" key="1">
    <source>
        <dbReference type="SAM" id="Phobius"/>
    </source>
</evidence>
<keyword evidence="1" id="KW-1133">Transmembrane helix</keyword>
<feature type="transmembrane region" description="Helical" evidence="1">
    <location>
        <begin position="85"/>
        <end position="103"/>
    </location>
</feature>
<evidence type="ECO:0000313" key="5">
    <source>
        <dbReference type="Proteomes" id="UP000092871"/>
    </source>
</evidence>
<reference evidence="2 5" key="1">
    <citation type="submission" date="2016-06" db="EMBL/GenBank/DDBJ databases">
        <authorList>
            <person name="Kjaerup R.B."/>
            <person name="Dalgaard T.S."/>
            <person name="Juul-Madsen H.R."/>
        </authorList>
    </citation>
    <scope>NUCLEOTIDE SEQUENCE [LARGE SCALE GENOMIC DNA]</scope>
    <source>
        <strain evidence="2 5">CECT 5115</strain>
    </source>
</reference>
<evidence type="ECO:0008006" key="6">
    <source>
        <dbReference type="Google" id="ProtNLM"/>
    </source>
</evidence>
<dbReference type="EMBL" id="FLRB01000011">
    <property type="protein sequence ID" value="SBT21104.1"/>
    <property type="molecule type" value="Genomic_DNA"/>
</dbReference>
<dbReference type="InterPro" id="IPR021306">
    <property type="entry name" value="DUF2878"/>
</dbReference>
<name>A0A1C3JLM1_9GAMM</name>
<keyword evidence="1" id="KW-0472">Membrane</keyword>
<dbReference type="EMBL" id="FLRA01000001">
    <property type="protein sequence ID" value="SBT16056.1"/>
    <property type="molecule type" value="Genomic_DNA"/>
</dbReference>
<feature type="transmembrane region" description="Helical" evidence="1">
    <location>
        <begin position="48"/>
        <end position="73"/>
    </location>
</feature>
<dbReference type="PROSITE" id="PS51257">
    <property type="entry name" value="PROKAR_LIPOPROTEIN"/>
    <property type="match status" value="1"/>
</dbReference>
<dbReference type="AlphaFoldDB" id="A0A1C3JLM1"/>
<feature type="transmembrane region" description="Helical" evidence="1">
    <location>
        <begin position="12"/>
        <end position="36"/>
    </location>
</feature>
<sequence length="174" mass="19687">MMKSLLNAANFQLLWFACILGGDNWAVAAIVLYLIVHHYFFVESVSEWWVILLFVVLGVFIDGALIFDGWLVMPPSIWTFPIPPPWLLGLWAGVGSLFFHCLSWGLTRPWLLSIGAAVFAPLSYFLGADLAEVSLGRSSIATWALMAFIWFWLMQVGVFTTRLTIRRNGRTHHV</sequence>
<gene>
    <name evidence="2" type="ORF">MGA5115_00130</name>
    <name evidence="3" type="ORF">MGA5116_01691</name>
</gene>
<dbReference type="Pfam" id="PF11086">
    <property type="entry name" value="DUF2878"/>
    <property type="match status" value="1"/>
</dbReference>
<dbReference type="Proteomes" id="UP000092840">
    <property type="component" value="Unassembled WGS sequence"/>
</dbReference>
<organism evidence="2 5">
    <name type="scientific">Marinomonas gallaica</name>
    <dbReference type="NCBI Taxonomy" id="1806667"/>
    <lineage>
        <taxon>Bacteria</taxon>
        <taxon>Pseudomonadati</taxon>
        <taxon>Pseudomonadota</taxon>
        <taxon>Gammaproteobacteria</taxon>
        <taxon>Oceanospirillales</taxon>
        <taxon>Oceanospirillaceae</taxon>
        <taxon>Marinomonas</taxon>
    </lineage>
</organism>
<reference evidence="3 4" key="2">
    <citation type="submission" date="2016-06" db="EMBL/GenBank/DDBJ databases">
        <authorList>
            <person name="Rodrigo-Torres L."/>
            <person name="Arahal D.R."/>
        </authorList>
    </citation>
    <scope>NUCLEOTIDE SEQUENCE [LARGE SCALE GENOMIC DNA]</scope>
    <source>
        <strain evidence="3 4">CECT 5116</strain>
    </source>
</reference>
<feature type="transmembrane region" description="Helical" evidence="1">
    <location>
        <begin position="140"/>
        <end position="160"/>
    </location>
</feature>
<keyword evidence="4" id="KW-1185">Reference proteome</keyword>
<feature type="transmembrane region" description="Helical" evidence="1">
    <location>
        <begin position="110"/>
        <end position="128"/>
    </location>
</feature>
<evidence type="ECO:0000313" key="4">
    <source>
        <dbReference type="Proteomes" id="UP000092840"/>
    </source>
</evidence>
<dbReference type="RefSeq" id="WP_067030247.1">
    <property type="nucleotide sequence ID" value="NZ_FLRA01000001.1"/>
</dbReference>
<dbReference type="Proteomes" id="UP000092871">
    <property type="component" value="Unassembled WGS sequence"/>
</dbReference>